<evidence type="ECO:0000313" key="2">
    <source>
        <dbReference type="Proteomes" id="UP001181693"/>
    </source>
</evidence>
<evidence type="ECO:0000313" key="1">
    <source>
        <dbReference type="EMBL" id="DBA14712.1"/>
    </source>
</evidence>
<sequence length="122" mass="14045">MSKNTSVEHILPMKATRGQQCLLPAGNKTPLHFRGTIIYANTMKQLYKQQSSQNRFIYQVSTKCRSSWQPITSHFKECRLIIGCHGLQYFAAWSLSYKVTEHVCIMILLHTDTLVKNGKQKD</sequence>
<proteinExistence type="predicted"/>
<organism evidence="1 2">
    <name type="scientific">Pyxicephalus adspersus</name>
    <name type="common">African bullfrog</name>
    <dbReference type="NCBI Taxonomy" id="30357"/>
    <lineage>
        <taxon>Eukaryota</taxon>
        <taxon>Metazoa</taxon>
        <taxon>Chordata</taxon>
        <taxon>Craniata</taxon>
        <taxon>Vertebrata</taxon>
        <taxon>Euteleostomi</taxon>
        <taxon>Amphibia</taxon>
        <taxon>Batrachia</taxon>
        <taxon>Anura</taxon>
        <taxon>Neobatrachia</taxon>
        <taxon>Ranoidea</taxon>
        <taxon>Pyxicephalidae</taxon>
        <taxon>Pyxicephalinae</taxon>
        <taxon>Pyxicephalus</taxon>
    </lineage>
</organism>
<gene>
    <name evidence="1" type="ORF">GDO54_005642</name>
</gene>
<keyword evidence="2" id="KW-1185">Reference proteome</keyword>
<protein>
    <submittedName>
        <fullName evidence="1">Uncharacterized protein</fullName>
    </submittedName>
</protein>
<dbReference type="EMBL" id="DYDO01000013">
    <property type="protein sequence ID" value="DBA14712.1"/>
    <property type="molecule type" value="Genomic_DNA"/>
</dbReference>
<dbReference type="AlphaFoldDB" id="A0AAV2ZM78"/>
<dbReference type="Proteomes" id="UP001181693">
    <property type="component" value="Unassembled WGS sequence"/>
</dbReference>
<accession>A0AAV2ZM78</accession>
<name>A0AAV2ZM78_PYXAD</name>
<reference evidence="1" key="1">
    <citation type="thesis" date="2020" institute="ProQuest LLC" country="789 East Eisenhower Parkway, Ann Arbor, MI, USA">
        <title>Comparative Genomics and Chromosome Evolution.</title>
        <authorList>
            <person name="Mudd A.B."/>
        </authorList>
    </citation>
    <scope>NUCLEOTIDE SEQUENCE</scope>
    <source>
        <strain evidence="1">1538</strain>
        <tissue evidence="1">Blood</tissue>
    </source>
</reference>
<comment type="caution">
    <text evidence="1">The sequence shown here is derived from an EMBL/GenBank/DDBJ whole genome shotgun (WGS) entry which is preliminary data.</text>
</comment>